<evidence type="ECO:0000313" key="2">
    <source>
        <dbReference type="Proteomes" id="UP001385951"/>
    </source>
</evidence>
<dbReference type="Proteomes" id="UP001385951">
    <property type="component" value="Unassembled WGS sequence"/>
</dbReference>
<protein>
    <submittedName>
        <fullName evidence="1">Uncharacterized protein</fullName>
    </submittedName>
</protein>
<reference evidence="1 2" key="1">
    <citation type="submission" date="2022-09" db="EMBL/GenBank/DDBJ databases">
        <authorList>
            <person name="Palmer J.M."/>
        </authorList>
    </citation>
    <scope>NUCLEOTIDE SEQUENCE [LARGE SCALE GENOMIC DNA]</scope>
    <source>
        <strain evidence="1 2">DSM 7382</strain>
    </source>
</reference>
<organism evidence="1 2">
    <name type="scientific">Cerrena zonata</name>
    <dbReference type="NCBI Taxonomy" id="2478898"/>
    <lineage>
        <taxon>Eukaryota</taxon>
        <taxon>Fungi</taxon>
        <taxon>Dikarya</taxon>
        <taxon>Basidiomycota</taxon>
        <taxon>Agaricomycotina</taxon>
        <taxon>Agaricomycetes</taxon>
        <taxon>Polyporales</taxon>
        <taxon>Cerrenaceae</taxon>
        <taxon>Cerrena</taxon>
    </lineage>
</organism>
<dbReference type="AlphaFoldDB" id="A0AAW0FVU7"/>
<dbReference type="EMBL" id="JASBNA010000022">
    <property type="protein sequence ID" value="KAK7685011.1"/>
    <property type="molecule type" value="Genomic_DNA"/>
</dbReference>
<gene>
    <name evidence="1" type="ORF">QCA50_011846</name>
</gene>
<accession>A0AAW0FVU7</accession>
<evidence type="ECO:0000313" key="1">
    <source>
        <dbReference type="EMBL" id="KAK7685011.1"/>
    </source>
</evidence>
<comment type="caution">
    <text evidence="1">The sequence shown here is derived from an EMBL/GenBank/DDBJ whole genome shotgun (WGS) entry which is preliminary data.</text>
</comment>
<name>A0AAW0FVU7_9APHY</name>
<keyword evidence="2" id="KW-1185">Reference proteome</keyword>
<proteinExistence type="predicted"/>
<sequence>MHVGCVKRRIFEAFRFSYTFLSCFDSILRLQYTIFSHSLIFVSHPIPSHPIVSLCLIDFIDSLIHISHPPRVHLEVWVQSSPSSLPPTPTLILVPFFFSYSLSSSHLTLTLTVIIPIDCRVLLDK</sequence>